<evidence type="ECO:0000313" key="3">
    <source>
        <dbReference type="Proteomes" id="UP001280581"/>
    </source>
</evidence>
<comment type="caution">
    <text evidence="2">The sequence shown here is derived from an EMBL/GenBank/DDBJ whole genome shotgun (WGS) entry which is preliminary data.</text>
</comment>
<dbReference type="Proteomes" id="UP001280581">
    <property type="component" value="Unassembled WGS sequence"/>
</dbReference>
<evidence type="ECO:0000313" key="2">
    <source>
        <dbReference type="EMBL" id="KAK3201917.1"/>
    </source>
</evidence>
<feature type="region of interest" description="Disordered" evidence="1">
    <location>
        <begin position="1"/>
        <end position="31"/>
    </location>
</feature>
<dbReference type="EMBL" id="WVTA01000015">
    <property type="protein sequence ID" value="KAK3201917.1"/>
    <property type="molecule type" value="Genomic_DNA"/>
</dbReference>
<keyword evidence="3" id="KW-1185">Reference proteome</keyword>
<accession>A0AAN6LPL8</accession>
<organism evidence="2 3">
    <name type="scientific">Pseudopithomyces chartarum</name>
    <dbReference type="NCBI Taxonomy" id="1892770"/>
    <lineage>
        <taxon>Eukaryota</taxon>
        <taxon>Fungi</taxon>
        <taxon>Dikarya</taxon>
        <taxon>Ascomycota</taxon>
        <taxon>Pezizomycotina</taxon>
        <taxon>Dothideomycetes</taxon>
        <taxon>Pleosporomycetidae</taxon>
        <taxon>Pleosporales</taxon>
        <taxon>Massarineae</taxon>
        <taxon>Didymosphaeriaceae</taxon>
        <taxon>Pseudopithomyces</taxon>
    </lineage>
</organism>
<sequence>MSLPTPANNLGNNPPSEDPPIQNIPTPNPPQPNILSLAAAAKKLNCNSDPDSIAAAIDILTNGIEELRTKVAFYESLFGYPSEYLMAFHEDELKNYHNVILMGQQKLEGKTLQKAYRQKTGRTPSLQALAGKSVIEEVKESHYGFAVVLSMQAKERLDRKIRKVREAEAKAKAEAEDQAKRMAASEGMAGVEDAPEQGHAGASIPAGSMAADPQVASAGDGQKRKRATVAVDEEDEDQNDAHKRMRTLGIQLYDTRRSLANNFATNTILNGKLQIETPKEHAKDPDTEFGLCVD</sequence>
<feature type="region of interest" description="Disordered" evidence="1">
    <location>
        <begin position="172"/>
        <end position="240"/>
    </location>
</feature>
<reference evidence="2 3" key="1">
    <citation type="submission" date="2021-02" db="EMBL/GenBank/DDBJ databases">
        <title>Genome assembly of Pseudopithomyces chartarum.</title>
        <authorList>
            <person name="Jauregui R."/>
            <person name="Singh J."/>
            <person name="Voisey C."/>
        </authorList>
    </citation>
    <scope>NUCLEOTIDE SEQUENCE [LARGE SCALE GENOMIC DNA]</scope>
    <source>
        <strain evidence="2 3">AGR01</strain>
    </source>
</reference>
<gene>
    <name evidence="2" type="ORF">GRF29_164g1041076</name>
</gene>
<dbReference type="AlphaFoldDB" id="A0AAN6LPL8"/>
<proteinExistence type="predicted"/>
<feature type="compositionally biased region" description="Polar residues" evidence="1">
    <location>
        <begin position="1"/>
        <end position="15"/>
    </location>
</feature>
<name>A0AAN6LPL8_9PLEO</name>
<evidence type="ECO:0000256" key="1">
    <source>
        <dbReference type="SAM" id="MobiDB-lite"/>
    </source>
</evidence>
<protein>
    <submittedName>
        <fullName evidence="2">Uncharacterized protein</fullName>
    </submittedName>
</protein>